<organism evidence="4 5">
    <name type="scientific">Rhodotorula diobovata</name>
    <dbReference type="NCBI Taxonomy" id="5288"/>
    <lineage>
        <taxon>Eukaryota</taxon>
        <taxon>Fungi</taxon>
        <taxon>Dikarya</taxon>
        <taxon>Basidiomycota</taxon>
        <taxon>Pucciniomycotina</taxon>
        <taxon>Microbotryomycetes</taxon>
        <taxon>Sporidiobolales</taxon>
        <taxon>Sporidiobolaceae</taxon>
        <taxon>Rhodotorula</taxon>
    </lineage>
</organism>
<comment type="caution">
    <text evidence="4">The sequence shown here is derived from an EMBL/GenBank/DDBJ whole genome shotgun (WGS) entry which is preliminary data.</text>
</comment>
<feature type="domain" description="J" evidence="3">
    <location>
        <begin position="94"/>
        <end position="161"/>
    </location>
</feature>
<proteinExistence type="predicted"/>
<feature type="compositionally biased region" description="Basic and acidic residues" evidence="1">
    <location>
        <begin position="481"/>
        <end position="501"/>
    </location>
</feature>
<keyword evidence="2" id="KW-1133">Transmembrane helix</keyword>
<dbReference type="SUPFAM" id="SSF46565">
    <property type="entry name" value="Chaperone J-domain"/>
    <property type="match status" value="1"/>
</dbReference>
<dbReference type="Proteomes" id="UP000311382">
    <property type="component" value="Unassembled WGS sequence"/>
</dbReference>
<dbReference type="EMBL" id="SOZI01000045">
    <property type="protein sequence ID" value="TNY21378.1"/>
    <property type="molecule type" value="Genomic_DNA"/>
</dbReference>
<dbReference type="CDD" id="cd06257">
    <property type="entry name" value="DnaJ"/>
    <property type="match status" value="1"/>
</dbReference>
<reference evidence="4 5" key="1">
    <citation type="submission" date="2019-03" db="EMBL/GenBank/DDBJ databases">
        <title>Rhodosporidium diobovatum UCD-FST 08-225 genome sequencing, assembly, and annotation.</title>
        <authorList>
            <person name="Fakankun I.U."/>
            <person name="Fristensky B."/>
            <person name="Levin D.B."/>
        </authorList>
    </citation>
    <scope>NUCLEOTIDE SEQUENCE [LARGE SCALE GENOMIC DNA]</scope>
    <source>
        <strain evidence="4 5">UCD-FST 08-225</strain>
    </source>
</reference>
<dbReference type="STRING" id="5288.A0A5C5FX30"/>
<feature type="region of interest" description="Disordered" evidence="1">
    <location>
        <begin position="382"/>
        <end position="457"/>
    </location>
</feature>
<feature type="transmembrane region" description="Helical" evidence="2">
    <location>
        <begin position="15"/>
        <end position="34"/>
    </location>
</feature>
<dbReference type="InterPro" id="IPR036869">
    <property type="entry name" value="J_dom_sf"/>
</dbReference>
<feature type="region of interest" description="Disordered" evidence="1">
    <location>
        <begin position="477"/>
        <end position="511"/>
    </location>
</feature>
<keyword evidence="2" id="KW-0472">Membrane</keyword>
<sequence length="511" mass="54875">MAGASIGLSANLTSILAWTVLPSFLANTLLTLFYRLSPSSRSTVPLRASPADLARAQERSQAHHRRARVLLVAAYLAYSVLSVYVAQQRGTEQNYYALLGLPRAVVEAEGASALKSHWRRLARVYHPDKVGKDGEAFFVLLRRGVEVLEHEGRRWAYERFGPGVTEWGKLVTPREFLVKGAVNSAMWWTFAAASLAVFSFFRKSERRFNFWRYLSLFLCVSLEFHLLMRSTASPSFSFVFPSRLPYEHVALLRQIFISASMAMSQLAPLVSPPPPTPSGSPTGDEALAAALADAEQLRPLLQRLAALSSTTEREVAALQRLELRPLLPADSGGAGAGAGPGTDDVERQVRKDVEDSMVQVWEDLQVKGASGTARVWTEAVQRGRAREARTEEAASGSQEVAAAEKDDKPAAVAGDPAAKDAAHKPGGATDGDAVPTLEAAAIPPPVTALTSPPASPKLGFPLSSIDSSPIVPAIELTAADGDARPEKAEGGGLKAPRENAAHRLPTPPPED</sequence>
<accession>A0A5C5FX30</accession>
<name>A0A5C5FX30_9BASI</name>
<dbReference type="Gene3D" id="1.10.287.110">
    <property type="entry name" value="DnaJ domain"/>
    <property type="match status" value="1"/>
</dbReference>
<evidence type="ECO:0000256" key="1">
    <source>
        <dbReference type="SAM" id="MobiDB-lite"/>
    </source>
</evidence>
<feature type="transmembrane region" description="Helical" evidence="2">
    <location>
        <begin position="185"/>
        <end position="201"/>
    </location>
</feature>
<evidence type="ECO:0000313" key="5">
    <source>
        <dbReference type="Proteomes" id="UP000311382"/>
    </source>
</evidence>
<dbReference type="InterPro" id="IPR001623">
    <property type="entry name" value="DnaJ_domain"/>
</dbReference>
<dbReference type="Pfam" id="PF00226">
    <property type="entry name" value="DnaJ"/>
    <property type="match status" value="1"/>
</dbReference>
<feature type="transmembrane region" description="Helical" evidence="2">
    <location>
        <begin position="69"/>
        <end position="86"/>
    </location>
</feature>
<dbReference type="PROSITE" id="PS50076">
    <property type="entry name" value="DNAJ_2"/>
    <property type="match status" value="1"/>
</dbReference>
<keyword evidence="5" id="KW-1185">Reference proteome</keyword>
<dbReference type="OrthoDB" id="10250354at2759"/>
<evidence type="ECO:0000313" key="4">
    <source>
        <dbReference type="EMBL" id="TNY21378.1"/>
    </source>
</evidence>
<dbReference type="SMART" id="SM00271">
    <property type="entry name" value="DnaJ"/>
    <property type="match status" value="1"/>
</dbReference>
<evidence type="ECO:0000256" key="2">
    <source>
        <dbReference type="SAM" id="Phobius"/>
    </source>
</evidence>
<evidence type="ECO:0000259" key="3">
    <source>
        <dbReference type="PROSITE" id="PS50076"/>
    </source>
</evidence>
<feature type="transmembrane region" description="Helical" evidence="2">
    <location>
        <begin position="210"/>
        <end position="228"/>
    </location>
</feature>
<dbReference type="AlphaFoldDB" id="A0A5C5FX30"/>
<keyword evidence="2" id="KW-0812">Transmembrane</keyword>
<gene>
    <name evidence="4" type="ORF">DMC30DRAFT_350827</name>
</gene>
<protein>
    <submittedName>
        <fullName evidence="4">Chaperone DNAJ</fullName>
    </submittedName>
</protein>